<keyword evidence="2" id="KW-1185">Reference proteome</keyword>
<dbReference type="OrthoDB" id="5416147at2"/>
<dbReference type="InterPro" id="IPR029058">
    <property type="entry name" value="AB_hydrolase_fold"/>
</dbReference>
<dbReference type="Proteomes" id="UP000054396">
    <property type="component" value="Unassembled WGS sequence"/>
</dbReference>
<dbReference type="EMBL" id="LPXO01000002">
    <property type="protein sequence ID" value="KUF12084.1"/>
    <property type="molecule type" value="Genomic_DNA"/>
</dbReference>
<dbReference type="SUPFAM" id="SSF53474">
    <property type="entry name" value="alpha/beta-Hydrolases"/>
    <property type="match status" value="1"/>
</dbReference>
<evidence type="ECO:0000313" key="1">
    <source>
        <dbReference type="EMBL" id="KUF12084.1"/>
    </source>
</evidence>
<dbReference type="STRING" id="1685382.AVJ23_05805"/>
<gene>
    <name evidence="1" type="ORF">AVJ23_05805</name>
</gene>
<reference evidence="1 2" key="1">
    <citation type="submission" date="2015-12" db="EMBL/GenBank/DDBJ databases">
        <authorList>
            <person name="Shamseldin A."/>
            <person name="Moawad H."/>
            <person name="Abd El-Rahim W.M."/>
            <person name="Sadowsky M.J."/>
        </authorList>
    </citation>
    <scope>NUCLEOTIDE SEQUENCE [LARGE SCALE GENOMIC DNA]</scope>
    <source>
        <strain evidence="1 2">SJ5A-1</strain>
    </source>
</reference>
<comment type="caution">
    <text evidence="1">The sequence shown here is derived from an EMBL/GenBank/DDBJ whole genome shotgun (WGS) entry which is preliminary data.</text>
</comment>
<dbReference type="AlphaFoldDB" id="A0A0W7WNK4"/>
<protein>
    <submittedName>
        <fullName evidence="1">Uncharacterized protein</fullName>
    </submittedName>
</protein>
<evidence type="ECO:0000313" key="2">
    <source>
        <dbReference type="Proteomes" id="UP000054396"/>
    </source>
</evidence>
<dbReference type="Gene3D" id="3.40.50.1820">
    <property type="entry name" value="alpha/beta hydrolase"/>
    <property type="match status" value="1"/>
</dbReference>
<accession>A0A0W7WNK4</accession>
<proteinExistence type="predicted"/>
<sequence>MSACAGPALALQPGEVDAYLAAQEARFDDIRPGQHKRVVWAGAPGVRTGWAVLYVHGFSASSEELRPLPDRVAAGLGANLVFTRLAGHGRGGAAMAEATLADWMRDVAEGFALGRAVGERVLVLACSTGATLVTLGACGGTRDGIAGAVMLSPNFRLRRLAGRVLGWPGAAHLAGPFLRGTRGFVPFNAAHAAGWTSRYPSQALLPMGAAVAAAGRAPLEQLDLPALFLFDPGDRVVDHRATERVAARWGGPARLHRIDTPQDCDPGRHVIAGQALSPALTGPVCETVLGWARGL</sequence>
<organism evidence="1 2">
    <name type="scientific">Pseudoponticoccus marisrubri</name>
    <dbReference type="NCBI Taxonomy" id="1685382"/>
    <lineage>
        <taxon>Bacteria</taxon>
        <taxon>Pseudomonadati</taxon>
        <taxon>Pseudomonadota</taxon>
        <taxon>Alphaproteobacteria</taxon>
        <taxon>Rhodobacterales</taxon>
        <taxon>Roseobacteraceae</taxon>
        <taxon>Pseudoponticoccus</taxon>
    </lineage>
</organism>
<dbReference type="RefSeq" id="WP_058861203.1">
    <property type="nucleotide sequence ID" value="NZ_LPXO01000002.1"/>
</dbReference>
<name>A0A0W7WNK4_9RHOB</name>